<evidence type="ECO:0000259" key="9">
    <source>
        <dbReference type="PROSITE" id="PS51233"/>
    </source>
</evidence>
<dbReference type="SMART" id="SM00638">
    <property type="entry name" value="LPD_N"/>
    <property type="match status" value="1"/>
</dbReference>
<dbReference type="SMART" id="SM01169">
    <property type="entry name" value="DUF1943"/>
    <property type="match status" value="1"/>
</dbReference>
<dbReference type="PROSITE" id="PS51211">
    <property type="entry name" value="VITELLOGENIN"/>
    <property type="match status" value="1"/>
</dbReference>
<feature type="region of interest" description="Disordered" evidence="6">
    <location>
        <begin position="1663"/>
        <end position="1689"/>
    </location>
</feature>
<feature type="domain" description="VWFD" evidence="9">
    <location>
        <begin position="1443"/>
        <end position="1634"/>
    </location>
</feature>
<dbReference type="EMBL" id="MG799570">
    <property type="protein sequence ID" value="AXY55008.1"/>
    <property type="molecule type" value="mRNA"/>
</dbReference>
<dbReference type="InterPro" id="IPR015255">
    <property type="entry name" value="Vitellinogen_open_b-sht"/>
</dbReference>
<evidence type="ECO:0000256" key="4">
    <source>
        <dbReference type="ARBA" id="ARBA00023180"/>
    </source>
</evidence>
<dbReference type="InterPro" id="IPR001846">
    <property type="entry name" value="VWF_type-D"/>
</dbReference>
<dbReference type="GO" id="GO:0045735">
    <property type="term" value="F:nutrient reservoir activity"/>
    <property type="evidence" value="ECO:0007669"/>
    <property type="project" value="UniProtKB-KW"/>
</dbReference>
<evidence type="ECO:0000256" key="7">
    <source>
        <dbReference type="SAM" id="SignalP"/>
    </source>
</evidence>
<evidence type="ECO:0000256" key="3">
    <source>
        <dbReference type="ARBA" id="ARBA00023157"/>
    </source>
</evidence>
<evidence type="ECO:0000256" key="2">
    <source>
        <dbReference type="ARBA" id="ARBA00022761"/>
    </source>
</evidence>
<feature type="signal peptide" evidence="7">
    <location>
        <begin position="1"/>
        <end position="15"/>
    </location>
</feature>
<dbReference type="SUPFAM" id="SSF56968">
    <property type="entry name" value="Lipovitellin-phosvitin complex, beta-sheet shell regions"/>
    <property type="match status" value="2"/>
</dbReference>
<reference evidence="10" key="1">
    <citation type="submission" date="2018-01" db="EMBL/GenBank/DDBJ databases">
        <authorList>
            <person name="Gaut B.S."/>
            <person name="Morton B.R."/>
            <person name="Clegg M.T."/>
            <person name="Duvall M.R."/>
        </authorList>
    </citation>
    <scope>NUCLEOTIDE SEQUENCE</scope>
</reference>
<keyword evidence="3" id="KW-1015">Disulfide bond</keyword>
<feature type="domain" description="Vitellogenin" evidence="8">
    <location>
        <begin position="31"/>
        <end position="806"/>
    </location>
</feature>
<dbReference type="PANTHER" id="PTHR23345:SF15">
    <property type="entry name" value="VITELLOGENIN 1-RELATED"/>
    <property type="match status" value="1"/>
</dbReference>
<dbReference type="Gene3D" id="2.20.80.10">
    <property type="entry name" value="Lipovitellin-phosvitin complex, chain A, domain 4"/>
    <property type="match status" value="1"/>
</dbReference>
<dbReference type="PANTHER" id="PTHR23345">
    <property type="entry name" value="VITELLOGENIN-RELATED"/>
    <property type="match status" value="1"/>
</dbReference>
<dbReference type="SMART" id="SM00216">
    <property type="entry name" value="VWD"/>
    <property type="match status" value="1"/>
</dbReference>
<gene>
    <name evidence="10" type="primary">Vg</name>
</gene>
<dbReference type="Pfam" id="PF00094">
    <property type="entry name" value="VWD"/>
    <property type="match status" value="1"/>
</dbReference>
<sequence>MKILVLAALIAAVATSHHKRHDVDQQTQGPWRVGTLYKYDVDSYTVARLSEGSSSGNAFQARFVVRAYAPGRLLARLENPQHAQVHQELPENRQLPADLKYQPVDKLDQPFEINVDGGRVESLNLPANLPLAQENLLKGLISGLQYDLSTHRHARKEQNGYDQQTQQGMFKKMETDVTGDCETLYDVHQAVPEWRRVVPNFANEEQPIAISKTKNYGRCNHRVAYHFGVPQGSEWVGTAHWNHEEQFIRRAMVSKILAGKQGPIYKSETTSTVHVNPQVYGKEKAEVLSYVQLTLVSYEQDSQPEWQRPQNNRQVDSLLYSITQKQAHIRDWESSSESDEVEREYQNLDAQQRLDNKYRMRRSAQSDMESAPESEQQYKQSASYSSSETDNSATYVNDDMPKNNEPSYAAMEMTPQARAERKQNPVNAQKLAQEMAQQLQNPNSMPKGDFLSKFNILVRIISSMSSEQLALTSRAIEVAKSSNNKVKADMWMIYRDAVAQAGTLPAFQQIKIWIQKKTIQEEEAAQVLASQVNTLRYPTKEIMVQFFRLALSEEVKQQRSLNSTALIAATRLINQAQVNNETARTYYPSYMYGRMSRQHDSFVQDEILPRLSEELKEAIQQGDSNKAQVYIKAIGNVGHRGILQVFAPYLEGKIPTSTYLRMQMVKSLQVLSLQKDRAVRAVLFAILRNEAEEYEVRVAAIDNILMTRPDTSMMQAMAQMTHNDTSVHVRAVLKSGIEWAAELKNIHFLDLARAAQAAKWMLTKEDFGQQYSNKYLNNFSDDESELDILSSFAQIGSEDSLFPKSLRYSIKTKAGGWDKGQTIGTSFSSVQRFVNVFQQQMNRMTQQKPRSEAQHKYSADKIAEMLNIKREPQEPLEAALRVAIMGQERYFAFNEEDMRKMPSAIAQLFASLNKGAESHYTKVLNQEQVSIMFPVANGMPFIYKYKTPTVVHFQGKAKGQVNTKPEEPSADINGEVQLTYARNIDGRVGFMNTLTSQLASVGVTSKFQMNLPLKMQMQVKSGDMKIKFEPLRADQDSTIIHFSVWPYSSIQNKDSLETVGLDKTTKSIARNNKVVNIDNRFGQAVGNQFQLQGYSYSSDYQNLGKFISQDFLTTIANALYQKDVALTHFNLRYLGKQSPNNRITLTASLDTYYNQKHAAQPLVASNVADVTPNSDARRQEMVKRVGAGINSARVQVLDMSATLEGQQKHEFVITAAMGASKVDNKIQYAFFAGGNSALLSGAQVNGVLSVNKPVVTSLNFLEALQKEMKMNFEADIKYGQKGHIHMNGQTERSQKYAEQLMSLPEAKECALEIERNNFYQPACYEMIVKAHAPDYLKASINYEELSPALRKWVYKTITMAQFLGYWYTDVNSMKITPQGKFEIESQLSYLENSMSLSLGSIYGDLRFNNVPIPKVTPYALAIYSPISSQERVFNYFTSEQYQPSCTVDVNQINTFSNRQYEYTLSRSWHVVIQDDGSRQGKDNEQLVVLARRPNEQQQEIYISYKSQSGKDLELEIQPAAQPNGKHSVKVNSNGKKVAEGDLTIYWDDAEDQPLLQYHTQPDGVLMVNIGEGRLRALYDGRRLVLLARQNRNNLRGICGYMNGEPRYDYLTPTGIVDRPEHYAASYALNDDQSDPKTQQLQSEAKKLSYQPENQYTAILPADQQWKRANSRHNEDRSEPKVYKSRSYQKSGDCQMEQQMQYYEDHSEICVTTESVPACQSKCRGEGYKVQKFQVTCRPKADIQFRAYRDQIRRGQNPKMVEASQGTRWFQVPSSCRA</sequence>
<dbReference type="PROSITE" id="PS51233">
    <property type="entry name" value="VWFD"/>
    <property type="match status" value="1"/>
</dbReference>
<evidence type="ECO:0000256" key="1">
    <source>
        <dbReference type="ARBA" id="ARBA00022729"/>
    </source>
</evidence>
<dbReference type="InterPro" id="IPR050733">
    <property type="entry name" value="Vitellogenin/Apolipophorin"/>
</dbReference>
<feature type="region of interest" description="Disordered" evidence="6">
    <location>
        <begin position="330"/>
        <end position="407"/>
    </location>
</feature>
<dbReference type="InterPro" id="IPR015819">
    <property type="entry name" value="Lipid_transp_b-sht_shell"/>
</dbReference>
<dbReference type="InterPro" id="IPR015816">
    <property type="entry name" value="Vitellinogen_b-sht_N"/>
</dbReference>
<protein>
    <submittedName>
        <fullName evidence="10">Vitellogenin</fullName>
    </submittedName>
</protein>
<dbReference type="Pfam" id="PF09172">
    <property type="entry name" value="Vit_open_b-sht"/>
    <property type="match status" value="1"/>
</dbReference>
<feature type="chain" id="PRO_5017436071" evidence="7">
    <location>
        <begin position="16"/>
        <end position="1777"/>
    </location>
</feature>
<dbReference type="InterPro" id="IPR011030">
    <property type="entry name" value="Lipovitellin_superhlx_dom"/>
</dbReference>
<dbReference type="Pfam" id="PF01347">
    <property type="entry name" value="Vitellogenin_N"/>
    <property type="match status" value="1"/>
</dbReference>
<dbReference type="GO" id="GO:0005319">
    <property type="term" value="F:lipid transporter activity"/>
    <property type="evidence" value="ECO:0007669"/>
    <property type="project" value="InterPro"/>
</dbReference>
<keyword evidence="4" id="KW-0325">Glycoprotein</keyword>
<keyword evidence="2" id="KW-0758">Storage protein</keyword>
<evidence type="ECO:0000313" key="10">
    <source>
        <dbReference type="EMBL" id="AXY55008.1"/>
    </source>
</evidence>
<dbReference type="InterPro" id="IPR001747">
    <property type="entry name" value="Vitellogenin_N"/>
</dbReference>
<evidence type="ECO:0000259" key="8">
    <source>
        <dbReference type="PROSITE" id="PS51211"/>
    </source>
</evidence>
<dbReference type="FunFam" id="1.25.10.20:FF:000003">
    <property type="entry name" value="Vitellogenin C"/>
    <property type="match status" value="1"/>
</dbReference>
<evidence type="ECO:0000256" key="6">
    <source>
        <dbReference type="SAM" id="MobiDB-lite"/>
    </source>
</evidence>
<comment type="caution">
    <text evidence="5">Lacks conserved residue(s) required for the propagation of feature annotation.</text>
</comment>
<proteinExistence type="evidence at transcript level"/>
<accession>A0A385HVZ9</accession>
<dbReference type="SMR" id="A0A385HVZ9"/>
<keyword evidence="1 7" id="KW-0732">Signal</keyword>
<dbReference type="SUPFAM" id="SSF48431">
    <property type="entry name" value="Lipovitellin-phosvitin complex, superhelical domain"/>
    <property type="match status" value="1"/>
</dbReference>
<name>A0A385HVZ9_MARVT</name>
<evidence type="ECO:0000256" key="5">
    <source>
        <dbReference type="PROSITE-ProRule" id="PRU00557"/>
    </source>
</evidence>
<feature type="compositionally biased region" description="Low complexity" evidence="6">
    <location>
        <begin position="373"/>
        <end position="388"/>
    </location>
</feature>
<dbReference type="Gene3D" id="2.30.230.10">
    <property type="entry name" value="Lipovitellin, beta-sheet shell regions, chain A"/>
    <property type="match status" value="1"/>
</dbReference>
<feature type="compositionally biased region" description="Basic and acidic residues" evidence="6">
    <location>
        <begin position="1671"/>
        <end position="1681"/>
    </location>
</feature>
<dbReference type="Gene3D" id="1.25.10.20">
    <property type="entry name" value="Vitellinogen, superhelical"/>
    <property type="match status" value="1"/>
</dbReference>
<organism evidence="10">
    <name type="scientific">Maruca vitrata</name>
    <name type="common">Bean pod borer moth</name>
    <dbReference type="NCBI Taxonomy" id="497515"/>
    <lineage>
        <taxon>Eukaryota</taxon>
        <taxon>Metazoa</taxon>
        <taxon>Ecdysozoa</taxon>
        <taxon>Arthropoda</taxon>
        <taxon>Hexapoda</taxon>
        <taxon>Insecta</taxon>
        <taxon>Pterygota</taxon>
        <taxon>Neoptera</taxon>
        <taxon>Endopterygota</taxon>
        <taxon>Lepidoptera</taxon>
        <taxon>Glossata</taxon>
        <taxon>Ditrysia</taxon>
        <taxon>Pyraloidea</taxon>
        <taxon>Crambidae</taxon>
        <taxon>Spilomelinae</taxon>
        <taxon>Maruca</taxon>
    </lineage>
</organism>